<dbReference type="Gene3D" id="2.60.220.10">
    <property type="entry name" value="Polysaccharide lyase family 8-like, C-terminal"/>
    <property type="match status" value="1"/>
</dbReference>
<evidence type="ECO:0000259" key="4">
    <source>
        <dbReference type="Pfam" id="PF02278"/>
    </source>
</evidence>
<evidence type="ECO:0000256" key="2">
    <source>
        <dbReference type="ARBA" id="ARBA00023239"/>
    </source>
</evidence>
<dbReference type="Pfam" id="PF09093">
    <property type="entry name" value="Lyase_catalyt"/>
    <property type="match status" value="1"/>
</dbReference>
<organism evidence="7 8">
    <name type="scientific">Limihaloglobus sulfuriphilus</name>
    <dbReference type="NCBI Taxonomy" id="1851148"/>
    <lineage>
        <taxon>Bacteria</taxon>
        <taxon>Pseudomonadati</taxon>
        <taxon>Planctomycetota</taxon>
        <taxon>Phycisphaerae</taxon>
        <taxon>Sedimentisphaerales</taxon>
        <taxon>Sedimentisphaeraceae</taxon>
        <taxon>Limihaloglobus</taxon>
    </lineage>
</organism>
<dbReference type="Gene3D" id="2.70.98.10">
    <property type="match status" value="1"/>
</dbReference>
<dbReference type="GO" id="GO:0006027">
    <property type="term" value="P:glycosaminoglycan catabolic process"/>
    <property type="evidence" value="ECO:0007669"/>
    <property type="project" value="InterPro"/>
</dbReference>
<feature type="domain" description="Lyase catalytic" evidence="6">
    <location>
        <begin position="222"/>
        <end position="565"/>
    </location>
</feature>
<dbReference type="Pfam" id="PF09092">
    <property type="entry name" value="Lyase_N"/>
    <property type="match status" value="1"/>
</dbReference>
<dbReference type="InterPro" id="IPR014718">
    <property type="entry name" value="GH-type_carb-bd"/>
</dbReference>
<dbReference type="SUPFAM" id="SSF48230">
    <property type="entry name" value="Chondroitin AC/alginate lyase"/>
    <property type="match status" value="1"/>
</dbReference>
<dbReference type="GO" id="GO:0030246">
    <property type="term" value="F:carbohydrate binding"/>
    <property type="evidence" value="ECO:0007669"/>
    <property type="project" value="InterPro"/>
</dbReference>
<dbReference type="AlphaFoldDB" id="A0A1Q2MEB8"/>
<dbReference type="RefSeq" id="WP_146683270.1">
    <property type="nucleotide sequence ID" value="NZ_CP019646.1"/>
</dbReference>
<keyword evidence="3" id="KW-0732">Signal</keyword>
<evidence type="ECO:0000256" key="1">
    <source>
        <dbReference type="ARBA" id="ARBA00006699"/>
    </source>
</evidence>
<dbReference type="InterPro" id="IPR003159">
    <property type="entry name" value="Lyase_8_central_dom"/>
</dbReference>
<dbReference type="PANTHER" id="PTHR37322">
    <property type="match status" value="1"/>
</dbReference>
<name>A0A1Q2MEB8_9BACT</name>
<dbReference type="Pfam" id="PF02278">
    <property type="entry name" value="Lyase_8"/>
    <property type="match status" value="1"/>
</dbReference>
<dbReference type="Gene3D" id="1.50.10.100">
    <property type="entry name" value="Chondroitin AC/alginate lyase"/>
    <property type="match status" value="1"/>
</dbReference>
<evidence type="ECO:0000259" key="6">
    <source>
        <dbReference type="Pfam" id="PF09093"/>
    </source>
</evidence>
<dbReference type="InterPro" id="IPR015177">
    <property type="entry name" value="Lyase_catalyt"/>
</dbReference>
<protein>
    <submittedName>
        <fullName evidence="7">Chondroitin sulfate ABC exolyase</fullName>
        <ecNumber evidence="7">4.2.2.21</ecNumber>
    </submittedName>
</protein>
<feature type="chain" id="PRO_5012365687" evidence="3">
    <location>
        <begin position="27"/>
        <end position="1036"/>
    </location>
</feature>
<dbReference type="OrthoDB" id="6636047at2"/>
<feature type="domain" description="Polysaccharide lyase family 8 central" evidence="4">
    <location>
        <begin position="619"/>
        <end position="881"/>
    </location>
</feature>
<dbReference type="Proteomes" id="UP000188181">
    <property type="component" value="Chromosome"/>
</dbReference>
<dbReference type="GO" id="GO:0005975">
    <property type="term" value="P:carbohydrate metabolic process"/>
    <property type="evidence" value="ECO:0007669"/>
    <property type="project" value="InterPro"/>
</dbReference>
<dbReference type="EMBL" id="CP019646">
    <property type="protein sequence ID" value="AQQ71053.1"/>
    <property type="molecule type" value="Genomic_DNA"/>
</dbReference>
<reference evidence="8" key="1">
    <citation type="submission" date="2017-02" db="EMBL/GenBank/DDBJ databases">
        <title>Comparative genomics and description of representatives of a novel lineage of planctomycetes thriving in anoxic sediments.</title>
        <authorList>
            <person name="Spring S."/>
            <person name="Bunk B."/>
            <person name="Sproer C."/>
        </authorList>
    </citation>
    <scope>NUCLEOTIDE SEQUENCE [LARGE SCALE GENOMIC DNA]</scope>
    <source>
        <strain evidence="8">SM-Chi-D1</strain>
    </source>
</reference>
<dbReference type="InterPro" id="IPR008929">
    <property type="entry name" value="Chondroitin_lyas"/>
</dbReference>
<accession>A0A1Q2MEB8</accession>
<proteinExistence type="inferred from homology"/>
<dbReference type="InterPro" id="IPR039174">
    <property type="entry name" value="Chondroitin_ABC_lyase"/>
</dbReference>
<dbReference type="SUPFAM" id="SSF49863">
    <property type="entry name" value="Hyaluronate lyase-like, C-terminal domain"/>
    <property type="match status" value="1"/>
</dbReference>
<evidence type="ECO:0000256" key="3">
    <source>
        <dbReference type="SAM" id="SignalP"/>
    </source>
</evidence>
<dbReference type="EC" id="4.2.2.21" evidence="7"/>
<keyword evidence="2 7" id="KW-0456">Lyase</keyword>
<dbReference type="SUPFAM" id="SSF49785">
    <property type="entry name" value="Galactose-binding domain-like"/>
    <property type="match status" value="1"/>
</dbReference>
<gene>
    <name evidence="7" type="primary">chonabc_1</name>
    <name evidence="7" type="ORF">SMSP2_01417</name>
</gene>
<evidence type="ECO:0000313" key="8">
    <source>
        <dbReference type="Proteomes" id="UP000188181"/>
    </source>
</evidence>
<dbReference type="GO" id="GO:0034001">
    <property type="term" value="F:chondroitin-sulfate-ABC exolyase activity"/>
    <property type="evidence" value="ECO:0007669"/>
    <property type="project" value="UniProtKB-EC"/>
</dbReference>
<dbReference type="SUPFAM" id="SSF74650">
    <property type="entry name" value="Galactose mutarotase-like"/>
    <property type="match status" value="1"/>
</dbReference>
<dbReference type="InterPro" id="IPR011071">
    <property type="entry name" value="Lyase_8-like_C"/>
</dbReference>
<evidence type="ECO:0000259" key="5">
    <source>
        <dbReference type="Pfam" id="PF09092"/>
    </source>
</evidence>
<keyword evidence="8" id="KW-1185">Reference proteome</keyword>
<dbReference type="InterPro" id="IPR015176">
    <property type="entry name" value="Lyase_N"/>
</dbReference>
<feature type="domain" description="Lyase N-terminal" evidence="5">
    <location>
        <begin position="38"/>
        <end position="187"/>
    </location>
</feature>
<dbReference type="InterPro" id="IPR011013">
    <property type="entry name" value="Gal_mutarotase_sf_dom"/>
</dbReference>
<sequence precursor="true">MTAYVNFKKTFIALCFVLAVFAGTSAAYFIQPDSPFDGVESFEAGNVPSNWQLRSQNGKLSVTDHRSKHGDKSLKWRWEKFDAVRVDSLHRIEAACKSSNGGFKIWIYNTEQIDDAIRFQFKTKSRRSIRPADFDLNFTGWRVLWVSFRDDLGLKSGEVISELQILAPRRHSSGVLYFDIVDFTDYIHWDASNDYQYRHPGKVETATWDAYEWSKVEPEFELPEQISKSQRDDFEKIAQRYEKWVLGTGKYKGNQIYSKRLEATQSYIRNGIEEFDKYNIKRHEDGRITGTGLFASRSPYVPNFFHTSLGEKTFLALALDYKLNGSTESRDKLMLLYDFFNDQGWAEGSGLGTMNHISNRISSWVHSVFLMRDELKAAGKLNRELEAIEWFTVFREIFVKQPLKDTTTADALRTKSMHRLLRILAMEDSPQKVQYMQCYVNWFNQALAVTPGWSGTIKNDYLGYHHRGVYANAYCPNAFHMSSIVTHFLGGTEFAISDQAYRNLKNALLTQEIIMNKYHTPAAFNGRLMNAETGNEMIAAYAYMAMAKEPVDKDMAGVFMRLWQPRSQYLQNVFAHGGTGISYFYPVGDIELMLDFADKGIQKSNAPSGFWSKPYGALAVHRRDEWMVSVKGWSRYVWNYEGRPGQNAYGRYLSYGSMQILGSGDPVDFISSGYNLQNGWDWNRWPNATTIHLPIDKLQHRDDAKTVDKTGKIYVGNTKRRFTDRTFVGAVESQGRNGVWAMDFHDTVFDLSFSARKSVFFCDDLIVCLGSDIENTDKEYPTETTISQTWMSSQDDSIIINARPVKEFPYSFESQGKSPVWFTDPVGNGYVVADAENLRIERASQKSRDDRNTSDTHGDYTVSWIDHGKAPKGGEYEYLIVVQPGKAITVKKYADKLPYTVIEKNKQAHVLEFEEAGLRGYAVFDSQYDFAGDEILEKVSTPVLMAVSGSAEDVITLSVCDPDFRRAHLSGITDIDQSNVFDEGKTQDNYIELKGRWSAAALPANAEIFRYTKDSTVLKVTSVEAETYELKLIKAD</sequence>
<dbReference type="Gene3D" id="2.60.120.430">
    <property type="entry name" value="Galactose-binding lectin"/>
    <property type="match status" value="1"/>
</dbReference>
<dbReference type="STRING" id="1851148.SMSP2_01417"/>
<dbReference type="KEGG" id="pbas:SMSP2_01417"/>
<dbReference type="PANTHER" id="PTHR37322:SF3">
    <property type="entry name" value="CHONDROITIN SULFATE ABC EXOLYASE"/>
    <property type="match status" value="1"/>
</dbReference>
<dbReference type="GO" id="GO:0005576">
    <property type="term" value="C:extracellular region"/>
    <property type="evidence" value="ECO:0007669"/>
    <property type="project" value="InterPro"/>
</dbReference>
<feature type="signal peptide" evidence="3">
    <location>
        <begin position="1"/>
        <end position="26"/>
    </location>
</feature>
<dbReference type="InterPro" id="IPR008979">
    <property type="entry name" value="Galactose-bd-like_sf"/>
</dbReference>
<comment type="similarity">
    <text evidence="1">Belongs to the polysaccharide lyase 8 family.</text>
</comment>
<evidence type="ECO:0000313" key="7">
    <source>
        <dbReference type="EMBL" id="AQQ71053.1"/>
    </source>
</evidence>